<evidence type="ECO:0000313" key="1">
    <source>
        <dbReference type="EMBL" id="MBC2906791.1"/>
    </source>
</evidence>
<dbReference type="GO" id="GO:0046677">
    <property type="term" value="P:response to antibiotic"/>
    <property type="evidence" value="ECO:0007669"/>
    <property type="project" value="InterPro"/>
</dbReference>
<dbReference type="AlphaFoldDB" id="A0A7X1J9P0"/>
<organism evidence="1 2">
    <name type="scientific">Streptomyces cupreus</name>
    <dbReference type="NCBI Taxonomy" id="2759956"/>
    <lineage>
        <taxon>Bacteria</taxon>
        <taxon>Bacillati</taxon>
        <taxon>Actinomycetota</taxon>
        <taxon>Actinomycetes</taxon>
        <taxon>Kitasatosporales</taxon>
        <taxon>Streptomycetaceae</taxon>
        <taxon>Streptomyces</taxon>
    </lineage>
</organism>
<reference evidence="1 2" key="1">
    <citation type="submission" date="2020-08" db="EMBL/GenBank/DDBJ databases">
        <title>Streptomyces sp. PSKA01 genome sequencing and assembly.</title>
        <authorList>
            <person name="Mandal S."/>
            <person name="Maiti P.K."/>
            <person name="Das P."/>
        </authorList>
    </citation>
    <scope>NUCLEOTIDE SEQUENCE [LARGE SCALE GENOMIC DNA]</scope>
    <source>
        <strain evidence="1 2">PSKA01</strain>
    </source>
</reference>
<evidence type="ECO:0000313" key="2">
    <source>
        <dbReference type="Proteomes" id="UP000584670"/>
    </source>
</evidence>
<comment type="caution">
    <text evidence="1">The sequence shown here is derived from an EMBL/GenBank/DDBJ whole genome shotgun (WGS) entry which is preliminary data.</text>
</comment>
<sequence>MQLQWPPSTGLDEWFHQERGHRAIGVVYRPQIERADNYVPRVNLIM</sequence>
<accession>A0A7X1J9P0</accession>
<gene>
    <name evidence="1" type="ORF">H4N64_35780</name>
</gene>
<dbReference type="InterPro" id="IPR007815">
    <property type="entry name" value="Emycin_Estase"/>
</dbReference>
<proteinExistence type="predicted"/>
<dbReference type="Pfam" id="PF05139">
    <property type="entry name" value="Erythro_esteras"/>
    <property type="match status" value="1"/>
</dbReference>
<dbReference type="EMBL" id="JACMSF010000059">
    <property type="protein sequence ID" value="MBC2906791.1"/>
    <property type="molecule type" value="Genomic_DNA"/>
</dbReference>
<keyword evidence="2" id="KW-1185">Reference proteome</keyword>
<name>A0A7X1J9P0_9ACTN</name>
<protein>
    <submittedName>
        <fullName evidence="1">Uncharacterized protein</fullName>
    </submittedName>
</protein>
<dbReference type="Proteomes" id="UP000584670">
    <property type="component" value="Unassembled WGS sequence"/>
</dbReference>
<dbReference type="RefSeq" id="WP_186286733.1">
    <property type="nucleotide sequence ID" value="NZ_JACMSF010000059.1"/>
</dbReference>